<dbReference type="AlphaFoldDB" id="A0A420WPP3"/>
<reference evidence="1 2" key="1">
    <citation type="submission" date="2018-10" db="EMBL/GenBank/DDBJ databases">
        <title>Comparative analysis of microorganisms from saline springs in Andes Mountain Range, Colombia.</title>
        <authorList>
            <person name="Rubin E."/>
        </authorList>
    </citation>
    <scope>NUCLEOTIDE SEQUENCE [LARGE SCALE GENOMIC DNA]</scope>
    <source>
        <strain evidence="1 2">USBA 36</strain>
    </source>
</reference>
<sequence length="266" mass="28913">MIREIADDATASAAVRAVYDDIRQVLDTPVVNLVYRRLAGEGEEVLRQSWQLLRPAYLDGRIAHHAAPLALIVQEPSNVSAPALPAVLLPELPTVRAVIATYNANNARNLVAFSALLGLKPGRTDWPPLREAKSRADTPAVMSIPALPAFATLPDSLQHSIHRLNLFGDTGEEGAPVASLYVHLSHWPDMLAHIERILQPLHEAGMLTRWRIETSDRAASAPLPDLRAPAALRAALEPVLGALVRRTIPKMVPIGTLLSRVLTPHP</sequence>
<protein>
    <submittedName>
        <fullName evidence="1">Uncharacterized protein</fullName>
    </submittedName>
</protein>
<comment type="caution">
    <text evidence="1">The sequence shown here is derived from an EMBL/GenBank/DDBJ whole genome shotgun (WGS) entry which is preliminary data.</text>
</comment>
<dbReference type="EMBL" id="RBIG01000001">
    <property type="protein sequence ID" value="RKQ72835.1"/>
    <property type="molecule type" value="Genomic_DNA"/>
</dbReference>
<accession>A0A420WPP3</accession>
<evidence type="ECO:0000313" key="1">
    <source>
        <dbReference type="EMBL" id="RKQ72835.1"/>
    </source>
</evidence>
<dbReference type="Proteomes" id="UP000277424">
    <property type="component" value="Unassembled WGS sequence"/>
</dbReference>
<name>A0A420WPP3_9PROT</name>
<dbReference type="RefSeq" id="WP_121217450.1">
    <property type="nucleotide sequence ID" value="NZ_RBIG01000001.1"/>
</dbReference>
<gene>
    <name evidence="1" type="ORF">BCL74_0605</name>
</gene>
<dbReference type="OrthoDB" id="3574324at2"/>
<evidence type="ECO:0000313" key="2">
    <source>
        <dbReference type="Proteomes" id="UP000277424"/>
    </source>
</evidence>
<proteinExistence type="predicted"/>
<organism evidence="1 2">
    <name type="scientific">Oceanibaculum indicum</name>
    <dbReference type="NCBI Taxonomy" id="526216"/>
    <lineage>
        <taxon>Bacteria</taxon>
        <taxon>Pseudomonadati</taxon>
        <taxon>Pseudomonadota</taxon>
        <taxon>Alphaproteobacteria</taxon>
        <taxon>Rhodospirillales</taxon>
        <taxon>Oceanibaculaceae</taxon>
        <taxon>Oceanibaculum</taxon>
    </lineage>
</organism>